<dbReference type="InterPro" id="IPR014729">
    <property type="entry name" value="Rossmann-like_a/b/a_fold"/>
</dbReference>
<dbReference type="PANTHER" id="PTHR43169">
    <property type="entry name" value="EXSB FAMILY PROTEIN"/>
    <property type="match status" value="1"/>
</dbReference>
<dbReference type="GO" id="GO:0016783">
    <property type="term" value="F:sulfurtransferase activity"/>
    <property type="evidence" value="ECO:0007669"/>
    <property type="project" value="InterPro"/>
</dbReference>
<dbReference type="InterPro" id="IPR052188">
    <property type="entry name" value="Ni-pincer_cofactor_biosynth"/>
</dbReference>
<dbReference type="PANTHER" id="PTHR43169:SF2">
    <property type="entry name" value="NAD_GMP SYNTHASE DOMAIN-CONTAINING PROTEIN"/>
    <property type="match status" value="1"/>
</dbReference>
<gene>
    <name evidence="1" type="primary">sle_12210</name>
</gene>
<dbReference type="EMBL" id="LN831790">
    <property type="protein sequence ID" value="CQR60683.1"/>
    <property type="molecule type" value="Genomic_DNA"/>
</dbReference>
<evidence type="ECO:0000313" key="2">
    <source>
        <dbReference type="Proteomes" id="UP000035016"/>
    </source>
</evidence>
<dbReference type="KEGG" id="sle:sle_12210"/>
<proteinExistence type="predicted"/>
<name>A0A0F7VPZ7_STRLW</name>
<dbReference type="SUPFAM" id="SSF52402">
    <property type="entry name" value="Adenine nucleotide alpha hydrolases-like"/>
    <property type="match status" value="1"/>
</dbReference>
<dbReference type="RefSeq" id="WP_242513949.1">
    <property type="nucleotide sequence ID" value="NZ_AZSD01000408.1"/>
</dbReference>
<sequence length="289" mass="30451">MPMPPTDLPTSRAAQALLAEVSRLDSLVVAYSGGVDSTVVLAASLRALGRSDTLAAIADSPALARDELLLARRTAAELGAELVVLPTDELAVPGYRANAGDRCYFCKRTVLAAVSHLAAARGYAHVATGTHRDDHRSAHRPGLRAARERGVVEPLATAGLGKAQVRAVAREWGLAVADKPGTPCLASRIAVGVPVTRPRLELVERAETAVRGFLSEWRAPVRDLRVRLLAGTFRVELDAAAHRWLAGRPERQAELLDRIGRTVGLDDGALAPYRPGSVNGAAASGGGPR</sequence>
<organism evidence="1 2">
    <name type="scientific">Streptomyces leeuwenhoekii</name>
    <dbReference type="NCBI Taxonomy" id="1437453"/>
    <lineage>
        <taxon>Bacteria</taxon>
        <taxon>Bacillati</taxon>
        <taxon>Actinomycetota</taxon>
        <taxon>Actinomycetes</taxon>
        <taxon>Kitasatosporales</taxon>
        <taxon>Streptomycetaceae</taxon>
        <taxon>Streptomyces</taxon>
    </lineage>
</organism>
<evidence type="ECO:0000313" key="1">
    <source>
        <dbReference type="EMBL" id="CQR60683.1"/>
    </source>
</evidence>
<dbReference type="CDD" id="cd01990">
    <property type="entry name" value="LarE-like"/>
    <property type="match status" value="1"/>
</dbReference>
<dbReference type="AlphaFoldDB" id="A0A0F7VPZ7"/>
<accession>A0A0F7VPZ7</accession>
<protein>
    <submittedName>
        <fullName evidence="1">Uncharacterized protein slr1717</fullName>
    </submittedName>
</protein>
<dbReference type="Gene3D" id="3.40.50.620">
    <property type="entry name" value="HUPs"/>
    <property type="match status" value="1"/>
</dbReference>
<dbReference type="InterPro" id="IPR005232">
    <property type="entry name" value="LarE"/>
</dbReference>
<reference evidence="1 2" key="1">
    <citation type="submission" date="2015-02" db="EMBL/GenBank/DDBJ databases">
        <authorList>
            <person name="Gomez-Escribano P.J."/>
        </authorList>
    </citation>
    <scope>NUCLEOTIDE SEQUENCE [LARGE SCALE GENOMIC DNA]</scope>
    <source>
        <strain evidence="2">C34 (DSM 42122 / NRRL B-24963)</strain>
    </source>
</reference>
<dbReference type="Proteomes" id="UP000035016">
    <property type="component" value="Chromosome Chromosome"/>
</dbReference>